<dbReference type="Pfam" id="PF13704">
    <property type="entry name" value="Glyco_tranf_2_4"/>
    <property type="match status" value="1"/>
</dbReference>
<dbReference type="SUPFAM" id="SSF53448">
    <property type="entry name" value="Nucleotide-diphospho-sugar transferases"/>
    <property type="match status" value="1"/>
</dbReference>
<protein>
    <recommendedName>
        <fullName evidence="3">Glycosyl transferase family 2</fullName>
    </recommendedName>
</protein>
<evidence type="ECO:0008006" key="3">
    <source>
        <dbReference type="Google" id="ProtNLM"/>
    </source>
</evidence>
<dbReference type="EMBL" id="QHHQ01000003">
    <property type="protein sequence ID" value="RAI01087.1"/>
    <property type="molecule type" value="Genomic_DNA"/>
</dbReference>
<dbReference type="Proteomes" id="UP000249590">
    <property type="component" value="Unassembled WGS sequence"/>
</dbReference>
<evidence type="ECO:0000313" key="2">
    <source>
        <dbReference type="Proteomes" id="UP000249590"/>
    </source>
</evidence>
<name>A0A8B2NN52_9HYPH</name>
<keyword evidence="2" id="KW-1185">Reference proteome</keyword>
<reference evidence="1 2" key="1">
    <citation type="submission" date="2018-05" db="EMBL/GenBank/DDBJ databases">
        <title>Acuticoccus sediminis sp. nov., isolated from deep-sea sediment of Indian Ocean.</title>
        <authorList>
            <person name="Liu X."/>
            <person name="Lai Q."/>
            <person name="Du Y."/>
            <person name="Sun F."/>
            <person name="Zhang X."/>
            <person name="Wang S."/>
            <person name="Shao Z."/>
        </authorList>
    </citation>
    <scope>NUCLEOTIDE SEQUENCE [LARGE SCALE GENOMIC DNA]</scope>
    <source>
        <strain evidence="1 2">PTG4-2</strain>
    </source>
</reference>
<proteinExistence type="predicted"/>
<gene>
    <name evidence="1" type="ORF">DLJ53_17885</name>
</gene>
<comment type="caution">
    <text evidence="1">The sequence shown here is derived from an EMBL/GenBank/DDBJ whole genome shotgun (WGS) entry which is preliminary data.</text>
</comment>
<accession>A0A8B2NN52</accession>
<organism evidence="1 2">
    <name type="scientific">Acuticoccus sediminis</name>
    <dbReference type="NCBI Taxonomy" id="2184697"/>
    <lineage>
        <taxon>Bacteria</taxon>
        <taxon>Pseudomonadati</taxon>
        <taxon>Pseudomonadota</taxon>
        <taxon>Alphaproteobacteria</taxon>
        <taxon>Hyphomicrobiales</taxon>
        <taxon>Amorphaceae</taxon>
        <taxon>Acuticoccus</taxon>
    </lineage>
</organism>
<dbReference type="AlphaFoldDB" id="A0A8B2NN52"/>
<evidence type="ECO:0000313" key="1">
    <source>
        <dbReference type="EMBL" id="RAI01087.1"/>
    </source>
</evidence>
<dbReference type="InterPro" id="IPR029044">
    <property type="entry name" value="Nucleotide-diphossugar_trans"/>
</dbReference>
<sequence length="338" mass="37787">MGVDVKIALLVIASNEAAYIAEFVYHHLRHGFAPISIYVNNTDDRTVEILAAISKANSDIQFLLEDPANPIPKSKDFQPTAYRRLVDALGVSADYFAALDVDEFWCPAGLTASVQSYLADVGQPDVACANWVMPVNDERPFASLADQDVVGHINSHIKSIWRADLPVRRFHPHHPVLDGAVTTHVASGHRLGSSNSKTVAMPTSVGPAFVYHRMHRSLIEYLALLSRGRPRSTEVFKTNRAGYRYYINKKFASQLDAPKDARARWAAGYREFFKYCKIDDLIRAARLDTIDRAVAAVETYRALDDDTKLYYEQPFRLVNFEKALAQAEAARAEIMANA</sequence>